<comment type="caution">
    <text evidence="4">The sequence shown here is derived from an EMBL/GenBank/DDBJ whole genome shotgun (WGS) entry which is preliminary data.</text>
</comment>
<dbReference type="GO" id="GO:0046872">
    <property type="term" value="F:metal ion binding"/>
    <property type="evidence" value="ECO:0007669"/>
    <property type="project" value="UniProtKB-KW"/>
</dbReference>
<evidence type="ECO:0000259" key="3">
    <source>
        <dbReference type="Pfam" id="PF13359"/>
    </source>
</evidence>
<proteinExistence type="predicted"/>
<dbReference type="AlphaFoldDB" id="A0A8T1U354"/>
<evidence type="ECO:0000256" key="2">
    <source>
        <dbReference type="ARBA" id="ARBA00022723"/>
    </source>
</evidence>
<organism evidence="4 5">
    <name type="scientific">Phytophthora cactorum</name>
    <dbReference type="NCBI Taxonomy" id="29920"/>
    <lineage>
        <taxon>Eukaryota</taxon>
        <taxon>Sar</taxon>
        <taxon>Stramenopiles</taxon>
        <taxon>Oomycota</taxon>
        <taxon>Peronosporomycetes</taxon>
        <taxon>Peronosporales</taxon>
        <taxon>Peronosporaceae</taxon>
        <taxon>Phytophthora</taxon>
    </lineage>
</organism>
<name>A0A8T1U354_9STRA</name>
<dbReference type="InterPro" id="IPR027806">
    <property type="entry name" value="HARBI1_dom"/>
</dbReference>
<dbReference type="Pfam" id="PF13359">
    <property type="entry name" value="DDE_Tnp_4"/>
    <property type="match status" value="1"/>
</dbReference>
<evidence type="ECO:0000313" key="4">
    <source>
        <dbReference type="EMBL" id="KAG6951419.1"/>
    </source>
</evidence>
<keyword evidence="2" id="KW-0479">Metal-binding</keyword>
<gene>
    <name evidence="4" type="ORF">JG687_00013627</name>
</gene>
<dbReference type="Proteomes" id="UP000688947">
    <property type="component" value="Unassembled WGS sequence"/>
</dbReference>
<reference evidence="4" key="1">
    <citation type="submission" date="2021-01" db="EMBL/GenBank/DDBJ databases">
        <title>Phytophthora aleatoria, a newly-described species from Pinus radiata is distinct from Phytophthora cactorum isolates based on comparative genomics.</title>
        <authorList>
            <person name="Mcdougal R."/>
            <person name="Panda P."/>
            <person name="Williams N."/>
            <person name="Studholme D.J."/>
        </authorList>
    </citation>
    <scope>NUCLEOTIDE SEQUENCE</scope>
    <source>
        <strain evidence="4">NZFS 3830</strain>
    </source>
</reference>
<accession>A0A8T1U354</accession>
<evidence type="ECO:0000313" key="5">
    <source>
        <dbReference type="Proteomes" id="UP000688947"/>
    </source>
</evidence>
<comment type="cofactor">
    <cofactor evidence="1">
        <name>a divalent metal cation</name>
        <dbReference type="ChEBI" id="CHEBI:60240"/>
    </cofactor>
</comment>
<sequence>CIQDSTVKQKFEIGTTIQNAIPPGCHFCELLTPYPPPPPPPREEGRRLSRLQGRYNYIHSATRMATECAFGRLKERFRLIRSQLEQNSIASCTKYILAATVLHNILIDIDDDTVSRNEQDAPNVMMFENEPNCR</sequence>
<dbReference type="EMBL" id="JAENGZ010001017">
    <property type="protein sequence ID" value="KAG6951419.1"/>
    <property type="molecule type" value="Genomic_DNA"/>
</dbReference>
<evidence type="ECO:0000256" key="1">
    <source>
        <dbReference type="ARBA" id="ARBA00001968"/>
    </source>
</evidence>
<feature type="domain" description="DDE Tnp4" evidence="3">
    <location>
        <begin position="36"/>
        <end position="104"/>
    </location>
</feature>
<feature type="non-terminal residue" evidence="4">
    <location>
        <position position="1"/>
    </location>
</feature>
<dbReference type="OrthoDB" id="104598at2759"/>
<protein>
    <recommendedName>
        <fullName evidence="3">DDE Tnp4 domain-containing protein</fullName>
    </recommendedName>
</protein>